<evidence type="ECO:0000256" key="10">
    <source>
        <dbReference type="ARBA" id="ARBA00023157"/>
    </source>
</evidence>
<dbReference type="GO" id="GO:0030155">
    <property type="term" value="P:regulation of cell adhesion"/>
    <property type="evidence" value="ECO:0007669"/>
    <property type="project" value="InterPro"/>
</dbReference>
<dbReference type="EMBL" id="JANPWB010000003">
    <property type="protein sequence ID" value="KAJ1204280.1"/>
    <property type="molecule type" value="Genomic_DNA"/>
</dbReference>
<evidence type="ECO:0000256" key="3">
    <source>
        <dbReference type="ARBA" id="ARBA00022525"/>
    </source>
</evidence>
<dbReference type="Gene3D" id="2.60.120.200">
    <property type="match status" value="5"/>
</dbReference>
<evidence type="ECO:0000256" key="11">
    <source>
        <dbReference type="ARBA" id="ARBA00023180"/>
    </source>
</evidence>
<evidence type="ECO:0000259" key="18">
    <source>
        <dbReference type="PROSITE" id="PS50025"/>
    </source>
</evidence>
<dbReference type="PANTHER" id="PTHR10574">
    <property type="entry name" value="NETRIN/LAMININ-RELATED"/>
    <property type="match status" value="1"/>
</dbReference>
<feature type="disulfide bond" evidence="15">
    <location>
        <begin position="823"/>
        <end position="832"/>
    </location>
</feature>
<dbReference type="CDD" id="cd00055">
    <property type="entry name" value="EGF_Lam"/>
    <property type="match status" value="15"/>
</dbReference>
<feature type="coiled-coil region" evidence="16">
    <location>
        <begin position="2062"/>
        <end position="2124"/>
    </location>
</feature>
<dbReference type="PROSITE" id="PS50025">
    <property type="entry name" value="LAM_G_DOMAIN"/>
    <property type="match status" value="5"/>
</dbReference>
<feature type="disulfide bond" evidence="15">
    <location>
        <begin position="1513"/>
        <end position="1525"/>
    </location>
</feature>
<feature type="domain" description="Laminin G" evidence="18">
    <location>
        <begin position="2129"/>
        <end position="2309"/>
    </location>
</feature>
<evidence type="ECO:0000256" key="4">
    <source>
        <dbReference type="ARBA" id="ARBA00022530"/>
    </source>
</evidence>
<feature type="domain" description="Laminin EGF-like" evidence="19">
    <location>
        <begin position="457"/>
        <end position="505"/>
    </location>
</feature>
<dbReference type="Gene3D" id="2.170.300.10">
    <property type="entry name" value="Tie2 ligand-binding domain superfamily"/>
    <property type="match status" value="1"/>
</dbReference>
<feature type="disulfide bond" evidence="15">
    <location>
        <begin position="906"/>
        <end position="918"/>
    </location>
</feature>
<proteinExistence type="predicted"/>
<dbReference type="FunFam" id="2.10.25.10:FF:000189">
    <property type="entry name" value="Laminin subunit alpha 2"/>
    <property type="match status" value="1"/>
</dbReference>
<name>A0AAV7VUD0_PLEWA</name>
<dbReference type="PROSITE" id="PS01248">
    <property type="entry name" value="EGF_LAM_1"/>
    <property type="match status" value="7"/>
</dbReference>
<feature type="domain" description="Laminin G" evidence="18">
    <location>
        <begin position="2499"/>
        <end position="2684"/>
    </location>
</feature>
<dbReference type="SMART" id="SM00282">
    <property type="entry name" value="LamG"/>
    <property type="match status" value="5"/>
</dbReference>
<gene>
    <name evidence="22" type="ORF">NDU88_008061</name>
</gene>
<dbReference type="InterPro" id="IPR056863">
    <property type="entry name" value="LMN_ATRN_NET-like_EGF"/>
</dbReference>
<dbReference type="InterPro" id="IPR001791">
    <property type="entry name" value="Laminin_G"/>
</dbReference>
<dbReference type="FunFam" id="2.10.25.10:FF:000250">
    <property type="entry name" value="Laminin subunit alpha 2"/>
    <property type="match status" value="1"/>
</dbReference>
<feature type="disulfide bond" evidence="14">
    <location>
        <begin position="2657"/>
        <end position="2684"/>
    </location>
</feature>
<evidence type="ECO:0000256" key="12">
    <source>
        <dbReference type="ARBA" id="ARBA00023292"/>
    </source>
</evidence>
<feature type="disulfide bond" evidence="15">
    <location>
        <begin position="1426"/>
        <end position="1435"/>
    </location>
</feature>
<feature type="disulfide bond" evidence="15">
    <location>
        <begin position="1534"/>
        <end position="1543"/>
    </location>
</feature>
<dbReference type="PRINTS" id="PR00011">
    <property type="entry name" value="EGFLAMININ"/>
</dbReference>
<keyword evidence="3" id="KW-0964">Secreted</keyword>
<dbReference type="Pfam" id="PF06009">
    <property type="entry name" value="Laminin_II"/>
    <property type="match status" value="1"/>
</dbReference>
<sequence>MALQRTVLLLLLWAGVLRGQQQRGLFPAILNLASNAHITANATCGENGPEMFCKLVEHVPGRPIRNAQCRVCDQNSANPKEKHPITNAIDGTNNWWQSPSIQNGREYHGVTITLDLKQVFRVAYIIIKAANSPRPGNWILERSIDGVDFTPWQYYAISDTECLTRYNITPRLGPPTYKRDNEVICTSYYSRLVPLEHGEIHTSLINGRPSADDLSPALLDFTSARYIRLRLQRIRTLNADLMTLNRRDLKDVDPIVTRRYYYSIKDISVGGMCICYGHARSCPWDETTKKMQCVCEHNTCGESCDECCPGYHQTQWRPGTLSLGNTCEKCNCHNKAEDCYFDQDVADRNLSVNINGQFVGGGVCINCSEYTSGINCETCIDGYFRPSKMSPYEVQPCHPCECDPFGSLSPVCVKDDAHADLEQGLLPGRCQCREGYTGEKCDRCVFGYRGYPHCLHCNCSLVGSVNDDPCTEPCFCKENVKGENCDHCKPGSYNLQERNPRGCTDCFCFGVSDVCESLFWHVTRVSDIVGWLVTDQEGENSIEPQRDLFDGPHQISINNSEAMKKTLPTPLYWEAPTAYLGNKLTAYGGFLKYTVSYDIPVDSAENDLLSDVDVIIQGNGRSLGTRSDGLLLQPFEEHGAVVEIVPENFVDFYTKRPVDRDLLMTVLANVNSLQIRASYSSAQKAVYRLSSVSLDTARPNVIDLLPAVTVENCECPPGYTGTSCESCISGYYRVDGILFGGICQPCECNGHATECDTNGMCFDCQYNTTGHHCSQCSPGFYGTPSKGTPDDCQPCACPLNTASNNFSPTCHLDKGGEVICDKCPPEYTGSRCERCSNGYYGNPSLPGGSCVPCDCNGNVDPSEPGHCDAVTGECLKCIENTAGKHCEMCADGFYGDAVVARNCRACDCHMNSSYSSTCHHETGRCDCKSNVVGQRCDQCLSGYYGLTTGQGCVSCNCSASGSVSLECNDDGQCHCVPGVSGKKCDRCAPGFYAFQDGGCTPCDCAHTQNNCDPEYGQCICPPHTLGLKCELCELNYWGHDPLLGCKDCNCSDLGSTNPQCDILTGQCQCNEAFGGKFCDTCAFGFRGHPNCVPCECDVSGTRKEWCDEKQTTCRCVEESGACPCKENVDGLHCSKCREGTFGLRSENPLGCSPCFCFGLSSVCSELEGHVKIPVSIIPHNAVLPVVTQSNLTGTSEGVFSQASELVLDAATVLRHLHAEPFYWKMPASVLGDKLMFYGGKLKYTAAFHALGESGVSNFEPQILMKGGHLSKHVIYMDVPAPESGVRSEVQVEMKEHFWKYFNSVSEKHVTHSDFLSVLSNIEYILIKASYGQALQQSRISNITVEVAVPGEGMHSGREATHLIETCDCPVGYTGLSCQECAPGFYREKLSELHVRGPRLVIAPCVPCHCSNHSEICDQETGKCQECRDNTVGDHCHICATGYYGRVTGSISDCSLCACPNRSPNSFSPTCVLEGVESFRCDACHVGYEGQRCERCSLGYYGNPSEPGGSCQQCDCNPNGSVHGHCDRQSGQCVCKDGVTGRLCDACQPRHLLLETECISCDDECTGLLLNELDSISYAISSVNFTGVALAPHGLVSNLANITQNLKESVSSRVNVSYSLKRNKEMLAGVTDQAYKLYGKVVQAFETGKELNSSSELILQKTKEVAAKIDKLQGTIRVYAEVASTLNGSLASDIILSNNTLEDLQKNVSVMLEVMRERDFTPYNHSSTAELRAAENVSRRVKKEFEKSQPYRKTKIENIGVLLENHHNHLIEAKELIVEAHLNTIEARRLHILFKSNMVELNGKKQNILEAKKQSVFSLEEGVSLVDDTVNISEDVINATSALDVHHDEIMLWIANLRLHVDNLVMQMSKREALDLVYKAEDYAADLQALAYSLGSSLLEVRNVTLNATNAVQSHSSIKNKIEKADDLAEQTNLTLANLEHLIFLHNTSLDSVARKSLMVSIELLNEVKNLTNKSEGIMSDMNRLKMKVDLIRKNTSQIATQISGSLLSLKMFQNDTNKRLPEAKGLAISANVTVGEALSRILNFSEKLQNTSSSLPIVIDALQKTKELIKDSSMTVDSAEKKVKEAEAQANLLFDRLKPLKIIQENLSRNLSEIKELISQARKEAASIKVAVLADRDCVRAYQPHISSTNFNTLSLNMKTHESDNLLFYLGSSTNLDFLALEMRRGQVSFLWDLGSGATKLEYSDLQLKNDTWYRIHATRFGKTGTLSVKEIKSAHKPVTKTAASTGISTILDVDKSTLMFVGGLGGQIKKSPAVKVTHFKGCVEDVSLNGKSIGLWNYIEREGKCSGCHESSSEKRDTSFQFDGSGYSIVEKILRPETTYIEMHFSTLSQNGLLLYLASDGMRDFLSFELVDGRVRLTIDLGSGPLVMTTEKRYNDGAWYMLSYGRNKKKGYLVVMDAFNTRQNETMRGESPGNAADLNRSPKDPIYIGGLPRSRTVRKELSSRSFVGCIKNMEIARSNFDLLSNSYGVRKGCKLEPIHSITVLSNGYIELPPIPLSSKSEIMATFSTKNDTGIILAGLSKGVKKRNRRQAHVPFFCIMLVAGNLEVHINPGTGLRKAVLKSATGTYSDGREHSVIVIRNKRNVTVQVDESKPTDMKFTAQQLETSSLNVSNVYVGGIPPGESVPALKTNKSFYGCIQNLIFNMEIVDFTSALKYEQVDKGSCLLSERPRPVVHAEDTEPQPEPLPSLSPIKPATYKEVHVTPMLQTTTGSKAQCAQDDSPTILPGAQHFGSSLRSHLVLPFDHAAVRRKLSVQLSIRTYASSGLIFYVAHQNQGDYAALQLHNGQLQFLFDLGKGQAVATHPVHISDGIWHTVKAEYVKRKGSVTVDTEESTAVSALGDGSTLDVEGKFFLGGLPPNYTIKKIGIVSNSMVSCIGNVTINSKLLDTQAPLSRAFVDKCYATVQEGTFFDGSGHAALAKDGYKVRSDVNISFEFRTTTMNGVLVGISSAKVDAVGLEIVNGKVLFHVNNGAGRITTIYEPKHTSALCDGKWHKLQANKSKHHNILIVDGNLVKSENPHAQSTSADTNNPIYVGGYAANVKQNCLTSRTPFRGCMRNLVLAKGQYSEAQDFSKAFEHPGVFPHSCPATDI</sequence>
<evidence type="ECO:0000256" key="17">
    <source>
        <dbReference type="SAM" id="SignalP"/>
    </source>
</evidence>
<dbReference type="SMART" id="SM00136">
    <property type="entry name" value="LamNT"/>
    <property type="match status" value="1"/>
</dbReference>
<dbReference type="InterPro" id="IPR000742">
    <property type="entry name" value="EGF"/>
</dbReference>
<feature type="chain" id="PRO_5043485120" description="Laminin A chain" evidence="17">
    <location>
        <begin position="20"/>
        <end position="3110"/>
    </location>
</feature>
<feature type="domain" description="Laminin G" evidence="18">
    <location>
        <begin position="2318"/>
        <end position="2494"/>
    </location>
</feature>
<keyword evidence="7" id="KW-0084">Basement membrane</keyword>
<dbReference type="Gene3D" id="2.10.25.10">
    <property type="entry name" value="Laminin"/>
    <property type="match status" value="15"/>
</dbReference>
<dbReference type="GO" id="GO:0005201">
    <property type="term" value="F:extracellular matrix structural constituent"/>
    <property type="evidence" value="ECO:0007669"/>
    <property type="project" value="TreeGrafter"/>
</dbReference>
<dbReference type="GO" id="GO:0030334">
    <property type="term" value="P:regulation of cell migration"/>
    <property type="evidence" value="ECO:0007669"/>
    <property type="project" value="InterPro"/>
</dbReference>
<feature type="disulfide bond" evidence="15">
    <location>
        <begin position="877"/>
        <end position="886"/>
    </location>
</feature>
<feature type="disulfide bond" evidence="15">
    <location>
        <begin position="476"/>
        <end position="485"/>
    </location>
</feature>
<feature type="domain" description="Laminin EGF-like" evidence="19">
    <location>
        <begin position="853"/>
        <end position="905"/>
    </location>
</feature>
<evidence type="ECO:0000259" key="21">
    <source>
        <dbReference type="PROSITE" id="PS51117"/>
    </source>
</evidence>
<evidence type="ECO:0000256" key="16">
    <source>
        <dbReference type="SAM" id="Coils"/>
    </source>
</evidence>
<dbReference type="InterPro" id="IPR010307">
    <property type="entry name" value="Laminin_dom_II"/>
</dbReference>
<feature type="disulfide bond" evidence="15">
    <location>
        <begin position="1094"/>
        <end position="1106"/>
    </location>
</feature>
<dbReference type="FunFam" id="2.10.25.10:FF:000512">
    <property type="entry name" value="Laminin subunit alpha 1"/>
    <property type="match status" value="1"/>
</dbReference>
<evidence type="ECO:0000313" key="22">
    <source>
        <dbReference type="EMBL" id="KAJ1204280.1"/>
    </source>
</evidence>
<evidence type="ECO:0000313" key="23">
    <source>
        <dbReference type="Proteomes" id="UP001066276"/>
    </source>
</evidence>
<dbReference type="GO" id="GO:0007411">
    <property type="term" value="P:axon guidance"/>
    <property type="evidence" value="ECO:0007669"/>
    <property type="project" value="TreeGrafter"/>
</dbReference>
<dbReference type="GO" id="GO:0009888">
    <property type="term" value="P:tissue development"/>
    <property type="evidence" value="ECO:0007669"/>
    <property type="project" value="TreeGrafter"/>
</dbReference>
<feature type="disulfide bond" evidence="15">
    <location>
        <begin position="927"/>
        <end position="936"/>
    </location>
</feature>
<feature type="domain" description="Laminin EGF-like" evidence="19">
    <location>
        <begin position="1002"/>
        <end position="1047"/>
    </location>
</feature>
<dbReference type="SMART" id="SM00281">
    <property type="entry name" value="LamB"/>
    <property type="match status" value="2"/>
</dbReference>
<comment type="subcellular location">
    <subcellularLocation>
        <location evidence="2">Secreted</location>
        <location evidence="2">Extracellular space</location>
        <location evidence="2">Extracellular matrix</location>
        <location evidence="2">Basement membrane</location>
    </subcellularLocation>
</comment>
<evidence type="ECO:0000256" key="13">
    <source>
        <dbReference type="ARBA" id="ARBA00082020"/>
    </source>
</evidence>
<dbReference type="InterPro" id="IPR009254">
    <property type="entry name" value="Laminin_aI"/>
</dbReference>
<dbReference type="Gene3D" id="2.60.120.260">
    <property type="entry name" value="Galactose-binding domain-like"/>
    <property type="match status" value="1"/>
</dbReference>
<dbReference type="PROSITE" id="PS51115">
    <property type="entry name" value="LAMININ_IVA"/>
    <property type="match status" value="2"/>
</dbReference>
<feature type="disulfide bond" evidence="15">
    <location>
        <begin position="955"/>
        <end position="967"/>
    </location>
</feature>
<dbReference type="PANTHER" id="PTHR10574:SF409">
    <property type="entry name" value="LAMININ SUBUNIT ALPHA-1"/>
    <property type="match status" value="1"/>
</dbReference>
<feature type="disulfide bond" evidence="15">
    <location>
        <begin position="1515"/>
        <end position="1532"/>
    </location>
</feature>
<evidence type="ECO:0000259" key="20">
    <source>
        <dbReference type="PROSITE" id="PS51115"/>
    </source>
</evidence>
<evidence type="ECO:0000256" key="2">
    <source>
        <dbReference type="ARBA" id="ARBA00004302"/>
    </source>
</evidence>
<dbReference type="GO" id="GO:0007155">
    <property type="term" value="P:cell adhesion"/>
    <property type="evidence" value="ECO:0007669"/>
    <property type="project" value="UniProtKB-KW"/>
</dbReference>
<feature type="disulfide bond" evidence="15">
    <location>
        <begin position="1124"/>
        <end position="1133"/>
    </location>
</feature>
<keyword evidence="6" id="KW-0677">Repeat</keyword>
<feature type="disulfide bond" evidence="15">
    <location>
        <begin position="432"/>
        <end position="441"/>
    </location>
</feature>
<feature type="domain" description="Laminin N-terminal" evidence="21">
    <location>
        <begin position="21"/>
        <end position="272"/>
    </location>
</feature>
<organism evidence="22 23">
    <name type="scientific">Pleurodeles waltl</name>
    <name type="common">Iberian ribbed newt</name>
    <dbReference type="NCBI Taxonomy" id="8319"/>
    <lineage>
        <taxon>Eukaryota</taxon>
        <taxon>Metazoa</taxon>
        <taxon>Chordata</taxon>
        <taxon>Craniata</taxon>
        <taxon>Vertebrata</taxon>
        <taxon>Euteleostomi</taxon>
        <taxon>Amphibia</taxon>
        <taxon>Batrachia</taxon>
        <taxon>Caudata</taxon>
        <taxon>Salamandroidea</taxon>
        <taxon>Salamandridae</taxon>
        <taxon>Pleurodelinae</taxon>
        <taxon>Pleurodeles</taxon>
    </lineage>
</organism>
<comment type="caution">
    <text evidence="15">Lacks conserved residue(s) required for the propagation of feature annotation.</text>
</comment>
<feature type="domain" description="Laminin IV type A" evidence="20">
    <location>
        <begin position="1181"/>
        <end position="1365"/>
    </location>
</feature>
<dbReference type="Pfam" id="PF00055">
    <property type="entry name" value="Laminin_N"/>
    <property type="match status" value="1"/>
</dbReference>
<dbReference type="Pfam" id="PF24973">
    <property type="entry name" value="EGF_LMN_ATRN"/>
    <property type="match status" value="2"/>
</dbReference>
<dbReference type="GO" id="GO:0043256">
    <property type="term" value="C:laminin complex"/>
    <property type="evidence" value="ECO:0007669"/>
    <property type="project" value="UniProtKB-ARBA"/>
</dbReference>
<evidence type="ECO:0000256" key="5">
    <source>
        <dbReference type="ARBA" id="ARBA00022729"/>
    </source>
</evidence>
<feature type="domain" description="Laminin EGF-like" evidence="19">
    <location>
        <begin position="1407"/>
        <end position="1455"/>
    </location>
</feature>
<dbReference type="Proteomes" id="UP001066276">
    <property type="component" value="Chromosome 2_1"/>
</dbReference>
<dbReference type="FunFam" id="2.60.120.200:FF:000098">
    <property type="entry name" value="Laminin subunit alpha 1"/>
    <property type="match status" value="1"/>
</dbReference>
<dbReference type="Pfam" id="PF06008">
    <property type="entry name" value="Laminin_I"/>
    <property type="match status" value="1"/>
</dbReference>
<evidence type="ECO:0000259" key="19">
    <source>
        <dbReference type="PROSITE" id="PS50027"/>
    </source>
</evidence>
<dbReference type="FunFam" id="2.10.25.10:FF:000188">
    <property type="entry name" value="Laminin subunit gamma 2"/>
    <property type="match status" value="2"/>
</dbReference>
<feature type="domain" description="Laminin EGF-like" evidence="19">
    <location>
        <begin position="1094"/>
        <end position="1153"/>
    </location>
</feature>
<dbReference type="SMART" id="SM00180">
    <property type="entry name" value="EGF_Lam"/>
    <property type="match status" value="17"/>
</dbReference>
<dbReference type="FunFam" id="2.60.120.260:FF:000017">
    <property type="entry name" value="Laminin subunit alpha 2"/>
    <property type="match status" value="1"/>
</dbReference>
<feature type="domain" description="Laminin IV type A" evidence="20">
    <location>
        <begin position="526"/>
        <end position="712"/>
    </location>
</feature>
<feature type="domain" description="Laminin EGF-like" evidence="19">
    <location>
        <begin position="400"/>
        <end position="456"/>
    </location>
</feature>
<dbReference type="InterPro" id="IPR013320">
    <property type="entry name" value="ConA-like_dom_sf"/>
</dbReference>
<evidence type="ECO:0000256" key="15">
    <source>
        <dbReference type="PROSITE-ProRule" id="PRU00460"/>
    </source>
</evidence>
<dbReference type="FunFam" id="2.10.25.10:FF:000074">
    <property type="entry name" value="Laminin subunit alpha"/>
    <property type="match status" value="1"/>
</dbReference>
<feature type="domain" description="Laminin G" evidence="18">
    <location>
        <begin position="2748"/>
        <end position="2920"/>
    </location>
</feature>
<dbReference type="GO" id="GO:0045995">
    <property type="term" value="P:regulation of embryonic development"/>
    <property type="evidence" value="ECO:0007669"/>
    <property type="project" value="InterPro"/>
</dbReference>
<dbReference type="FunFam" id="2.10.25.10:FF:000242">
    <property type="entry name" value="Laminin subunit alpha 1"/>
    <property type="match status" value="1"/>
</dbReference>
<feature type="domain" description="Laminin EGF-like" evidence="19">
    <location>
        <begin position="746"/>
        <end position="794"/>
    </location>
</feature>
<keyword evidence="23" id="KW-1185">Reference proteome</keyword>
<dbReference type="SUPFAM" id="SSF57196">
    <property type="entry name" value="EGF/Laminin"/>
    <property type="match status" value="13"/>
</dbReference>
<dbReference type="FunFam" id="2.10.25.10:FF:000082">
    <property type="entry name" value="Laminin subunit alpha 1"/>
    <property type="match status" value="2"/>
</dbReference>
<feature type="disulfide bond" evidence="15">
    <location>
        <begin position="1020"/>
        <end position="1029"/>
    </location>
</feature>
<feature type="disulfide bond" evidence="15">
    <location>
        <begin position="1048"/>
        <end position="1060"/>
    </location>
</feature>
<reference evidence="22" key="1">
    <citation type="journal article" date="2022" name="bioRxiv">
        <title>Sequencing and chromosome-scale assembly of the giantPleurodeles waltlgenome.</title>
        <authorList>
            <person name="Brown T."/>
            <person name="Elewa A."/>
            <person name="Iarovenko S."/>
            <person name="Subramanian E."/>
            <person name="Araus A.J."/>
            <person name="Petzold A."/>
            <person name="Susuki M."/>
            <person name="Suzuki K.-i.T."/>
            <person name="Hayashi T."/>
            <person name="Toyoda A."/>
            <person name="Oliveira C."/>
            <person name="Osipova E."/>
            <person name="Leigh N.D."/>
            <person name="Simon A."/>
            <person name="Yun M.H."/>
        </authorList>
    </citation>
    <scope>NUCLEOTIDE SEQUENCE</scope>
    <source>
        <strain evidence="22">20211129_DDA</strain>
        <tissue evidence="22">Liver</tissue>
    </source>
</reference>
<dbReference type="FunFam" id="2.10.25.10:FF:000454">
    <property type="entry name" value="Laminin subunit alpha 1"/>
    <property type="match status" value="1"/>
</dbReference>
<dbReference type="GO" id="GO:0043010">
    <property type="term" value="P:camera-type eye development"/>
    <property type="evidence" value="ECO:0007669"/>
    <property type="project" value="TreeGrafter"/>
</dbReference>
<feature type="domain" description="Laminin G" evidence="18">
    <location>
        <begin position="2925"/>
        <end position="3105"/>
    </location>
</feature>
<dbReference type="Pfam" id="PF02210">
    <property type="entry name" value="Laminin_G_2"/>
    <property type="match status" value="1"/>
</dbReference>
<evidence type="ECO:0000256" key="6">
    <source>
        <dbReference type="ARBA" id="ARBA00022737"/>
    </source>
</evidence>
<dbReference type="SUPFAM" id="SSF49785">
    <property type="entry name" value="Galactose-binding domain-like"/>
    <property type="match status" value="1"/>
</dbReference>
<feature type="disulfide bond" evidence="15">
    <location>
        <begin position="1069"/>
        <end position="1078"/>
    </location>
</feature>
<accession>A0AAV7VUD0</accession>
<dbReference type="InterPro" id="IPR050440">
    <property type="entry name" value="Laminin/Netrin_ECM"/>
</dbReference>
<dbReference type="FunFam" id="2.10.25.10:FF:000094">
    <property type="entry name" value="Laminin subunit alpha-2"/>
    <property type="match status" value="1"/>
</dbReference>
<dbReference type="PROSITE" id="PS50027">
    <property type="entry name" value="EGF_LAM_2"/>
    <property type="match status" value="13"/>
</dbReference>
<dbReference type="InterPro" id="IPR008211">
    <property type="entry name" value="Laminin_N"/>
</dbReference>
<dbReference type="FunFam" id="2.10.25.10:FF:000128">
    <property type="entry name" value="laminin subunit alpha-2 isoform X1"/>
    <property type="match status" value="2"/>
</dbReference>
<dbReference type="Pfam" id="PF00052">
    <property type="entry name" value="Laminin_B"/>
    <property type="match status" value="2"/>
</dbReference>
<evidence type="ECO:0000256" key="14">
    <source>
        <dbReference type="PROSITE-ProRule" id="PRU00122"/>
    </source>
</evidence>
<dbReference type="InterPro" id="IPR002049">
    <property type="entry name" value="LE_dom"/>
</dbReference>
<feature type="domain" description="Laminin EGF-like" evidence="19">
    <location>
        <begin position="1456"/>
        <end position="1512"/>
    </location>
</feature>
<dbReference type="FunFam" id="2.170.300.10:FF:000008">
    <property type="entry name" value="Laminin subunit alpha 2"/>
    <property type="match status" value="1"/>
</dbReference>
<dbReference type="Pfam" id="PF00054">
    <property type="entry name" value="Laminin_G_1"/>
    <property type="match status" value="4"/>
</dbReference>
<keyword evidence="4" id="KW-0272">Extracellular matrix</keyword>
<dbReference type="FunFam" id="2.170.300.10:FF:000026">
    <property type="entry name" value="laminin subunit alpha-2 isoform X2"/>
    <property type="match status" value="1"/>
</dbReference>
<feature type="domain" description="Laminin EGF-like" evidence="19">
    <location>
        <begin position="906"/>
        <end position="954"/>
    </location>
</feature>
<comment type="caution">
    <text evidence="22">The sequence shown here is derived from an EMBL/GenBank/DDBJ whole genome shotgun (WGS) entry which is preliminary data.</text>
</comment>
<dbReference type="SMART" id="SM00181">
    <property type="entry name" value="EGF"/>
    <property type="match status" value="12"/>
</dbReference>
<dbReference type="FunFam" id="2.10.25.10:FF:000069">
    <property type="entry name" value="Laminin subunit alpha 1"/>
    <property type="match status" value="1"/>
</dbReference>
<feature type="disulfide bond" evidence="15">
    <location>
        <begin position="975"/>
        <end position="984"/>
    </location>
</feature>
<dbReference type="InterPro" id="IPR008979">
    <property type="entry name" value="Galactose-bd-like_sf"/>
</dbReference>
<feature type="disulfide bond" evidence="15">
    <location>
        <begin position="1050"/>
        <end position="1067"/>
    </location>
</feature>
<evidence type="ECO:0000256" key="1">
    <source>
        <dbReference type="ARBA" id="ARBA00002418"/>
    </source>
</evidence>
<feature type="disulfide bond" evidence="15">
    <location>
        <begin position="1483"/>
        <end position="1492"/>
    </location>
</feature>
<dbReference type="GO" id="GO:0005102">
    <property type="term" value="F:signaling receptor binding"/>
    <property type="evidence" value="ECO:0007669"/>
    <property type="project" value="InterPro"/>
</dbReference>
<dbReference type="GO" id="GO:0005576">
    <property type="term" value="C:extracellular region"/>
    <property type="evidence" value="ECO:0007669"/>
    <property type="project" value="UniProtKB-ARBA"/>
</dbReference>
<feature type="disulfide bond" evidence="15">
    <location>
        <begin position="889"/>
        <end position="903"/>
    </location>
</feature>
<feature type="domain" description="Laminin EGF-like" evidence="19">
    <location>
        <begin position="1513"/>
        <end position="1559"/>
    </location>
</feature>
<keyword evidence="12 15" id="KW-0424">Laminin EGF-like domain</keyword>
<dbReference type="CDD" id="cd00110">
    <property type="entry name" value="LamG"/>
    <property type="match status" value="5"/>
</dbReference>
<evidence type="ECO:0000256" key="9">
    <source>
        <dbReference type="ARBA" id="ARBA00023054"/>
    </source>
</evidence>
<dbReference type="PROSITE" id="PS51117">
    <property type="entry name" value="LAMININ_NTER"/>
    <property type="match status" value="1"/>
</dbReference>
<dbReference type="Pfam" id="PF00053">
    <property type="entry name" value="EGF_laminin"/>
    <property type="match status" value="13"/>
</dbReference>
<keyword evidence="8" id="KW-0130">Cell adhesion</keyword>
<feature type="signal peptide" evidence="17">
    <location>
        <begin position="1"/>
        <end position="19"/>
    </location>
</feature>
<feature type="domain" description="Laminin EGF-like" evidence="19">
    <location>
        <begin position="955"/>
        <end position="1001"/>
    </location>
</feature>
<feature type="domain" description="Laminin EGF-like" evidence="19">
    <location>
        <begin position="795"/>
        <end position="852"/>
    </location>
</feature>
<feature type="disulfide bond" evidence="15">
    <location>
        <begin position="400"/>
        <end position="412"/>
    </location>
</feature>
<feature type="disulfide bond" evidence="15">
    <location>
        <begin position="764"/>
        <end position="773"/>
    </location>
</feature>
<keyword evidence="5 17" id="KW-0732">Signal</keyword>
<dbReference type="FunFam" id="2.10.25.10:FF:000051">
    <property type="entry name" value="Laminin subunit alpha 4"/>
    <property type="match status" value="1"/>
</dbReference>
<evidence type="ECO:0000256" key="8">
    <source>
        <dbReference type="ARBA" id="ARBA00022889"/>
    </source>
</evidence>
<dbReference type="GO" id="GO:0009887">
    <property type="term" value="P:animal organ morphogenesis"/>
    <property type="evidence" value="ECO:0007669"/>
    <property type="project" value="TreeGrafter"/>
</dbReference>
<feature type="domain" description="Laminin EGF-like" evidence="19">
    <location>
        <begin position="1048"/>
        <end position="1093"/>
    </location>
</feature>
<keyword evidence="10 15" id="KW-1015">Disulfide bond</keyword>
<keyword evidence="9 16" id="KW-0175">Coiled coil</keyword>
<protein>
    <recommendedName>
        <fullName evidence="13">Laminin A chain</fullName>
    </recommendedName>
</protein>
<evidence type="ECO:0000256" key="7">
    <source>
        <dbReference type="ARBA" id="ARBA00022869"/>
    </source>
</evidence>
<dbReference type="SUPFAM" id="SSF49899">
    <property type="entry name" value="Concanavalin A-like lectins/glucanases"/>
    <property type="match status" value="5"/>
</dbReference>
<dbReference type="GO" id="GO:0048514">
    <property type="term" value="P:blood vessel morphogenesis"/>
    <property type="evidence" value="ECO:0007669"/>
    <property type="project" value="TreeGrafter"/>
</dbReference>
<keyword evidence="11" id="KW-0325">Glycoprotein</keyword>
<feature type="disulfide bond" evidence="15">
    <location>
        <begin position="908"/>
        <end position="925"/>
    </location>
</feature>
<dbReference type="FunFam" id="2.60.120.200:FF:000119">
    <property type="entry name" value="Laminin subunit alpha 1"/>
    <property type="match status" value="1"/>
</dbReference>
<dbReference type="InterPro" id="IPR000034">
    <property type="entry name" value="Laminin_IV"/>
</dbReference>
<comment type="function">
    <text evidence="1">Binding to cells via a high affinity receptor, laminin is thought to mediate the attachment, migration and organization of cells into tissues during embryonic development by interacting with other extracellular matrix components.</text>
</comment>